<evidence type="ECO:0000256" key="3">
    <source>
        <dbReference type="ARBA" id="ARBA00022729"/>
    </source>
</evidence>
<keyword evidence="8" id="KW-1185">Reference proteome</keyword>
<dbReference type="Gene3D" id="3.40.190.10">
    <property type="entry name" value="Periplasmic binding protein-like II"/>
    <property type="match status" value="2"/>
</dbReference>
<feature type="domain" description="Solute-binding protein family 3/N-terminal" evidence="5">
    <location>
        <begin position="22"/>
        <end position="241"/>
    </location>
</feature>
<evidence type="ECO:0000256" key="2">
    <source>
        <dbReference type="ARBA" id="ARBA00010333"/>
    </source>
</evidence>
<dbReference type="GO" id="GO:0015276">
    <property type="term" value="F:ligand-gated monoatomic ion channel activity"/>
    <property type="evidence" value="ECO:0007669"/>
    <property type="project" value="InterPro"/>
</dbReference>
<organism evidence="7 8">
    <name type="scientific">Baumannia cicadellinicola subsp. Homalodisca coagulata</name>
    <dbReference type="NCBI Taxonomy" id="374463"/>
    <lineage>
        <taxon>Bacteria</taxon>
        <taxon>Pseudomonadati</taxon>
        <taxon>Pseudomonadota</taxon>
        <taxon>Gammaproteobacteria</taxon>
        <taxon>Candidatus Palibaumannia</taxon>
    </lineage>
</organism>
<dbReference type="SMART" id="SM00062">
    <property type="entry name" value="PBPb"/>
    <property type="match status" value="1"/>
</dbReference>
<dbReference type="Pfam" id="PF00497">
    <property type="entry name" value="SBP_bac_3"/>
    <property type="match status" value="1"/>
</dbReference>
<gene>
    <name evidence="7" type="primary">artI</name>
    <name evidence="7" type="ordered locus">BCI_0324</name>
</gene>
<evidence type="ECO:0000259" key="6">
    <source>
        <dbReference type="SMART" id="SM00079"/>
    </source>
</evidence>
<dbReference type="OrthoDB" id="9768183at2"/>
<sequence>MNKLMIILLSVIFISFSNDVNTLHFITNANYAPFEFISTNNQIQGFDIDIANALCKNMHKICTFTNQSFESLIPSLNYKRCDAVIAGIDITPVRMNEVIFTNSYYTNNAIFITKKDKLFLVKNNMIHKIGTLNGSTYQKYLVDKYPSIKIVAYDSYHNAILDLKSERLDSIFGDAAVINQWLKKDNSLITVGNKITDKSYFGLGFGIAIRKDNNILLANLNHALACIKQDGTYQIIYQKWFQ</sequence>
<evidence type="ECO:0000313" key="7">
    <source>
        <dbReference type="EMBL" id="ABF14045.1"/>
    </source>
</evidence>
<dbReference type="GO" id="GO:0016020">
    <property type="term" value="C:membrane"/>
    <property type="evidence" value="ECO:0007669"/>
    <property type="project" value="InterPro"/>
</dbReference>
<dbReference type="InterPro" id="IPR001638">
    <property type="entry name" value="Solute-binding_3/MltF_N"/>
</dbReference>
<reference evidence="7 8" key="1">
    <citation type="journal article" date="2006" name="PLoS Biol.">
        <title>Metabolic complementarity and genomics of the dual bacterial symbiosis of sharpshooters.</title>
        <authorList>
            <person name="Wu D."/>
            <person name="Daugherty S.C."/>
            <person name="Van Aken S.E."/>
            <person name="Pai G.H."/>
            <person name="Watkins K.L."/>
            <person name="Khouri H."/>
            <person name="Tallon L.J."/>
            <person name="Zaborsky J.M."/>
            <person name="Dunbar H.E."/>
            <person name="Tran P.L."/>
            <person name="Moran N.A."/>
            <person name="Eisen J.A."/>
        </authorList>
    </citation>
    <scope>NUCLEOTIDE SEQUENCE [LARGE SCALE GENOMIC DNA]</scope>
    <source>
        <strain evidence="7">Hc</strain>
    </source>
</reference>
<dbReference type="PANTHER" id="PTHR35936:SF20">
    <property type="entry name" value="ABC TRANSPORTER ARGININE-BINDING PROTEIN 2-RELATED"/>
    <property type="match status" value="1"/>
</dbReference>
<dbReference type="GO" id="GO:0030313">
    <property type="term" value="C:cell envelope"/>
    <property type="evidence" value="ECO:0007669"/>
    <property type="project" value="UniProtKB-SubCell"/>
</dbReference>
<dbReference type="Proteomes" id="UP000002427">
    <property type="component" value="Chromosome"/>
</dbReference>
<dbReference type="STRING" id="374463.BCI_0324"/>
<dbReference type="RefSeq" id="WP_011520505.1">
    <property type="nucleotide sequence ID" value="NC_007984.1"/>
</dbReference>
<dbReference type="KEGG" id="bci:BCI_0324"/>
<evidence type="ECO:0000313" key="8">
    <source>
        <dbReference type="Proteomes" id="UP000002427"/>
    </source>
</evidence>
<dbReference type="EMBL" id="CP000238">
    <property type="protein sequence ID" value="ABF14045.1"/>
    <property type="molecule type" value="Genomic_DNA"/>
</dbReference>
<accession>Q1LTE2</accession>
<comment type="similarity">
    <text evidence="2 4">Belongs to the bacterial solute-binding protein 3 family.</text>
</comment>
<keyword evidence="3" id="KW-0732">Signal</keyword>
<feature type="domain" description="Ionotropic glutamate receptor C-terminal" evidence="6">
    <location>
        <begin position="22"/>
        <end position="242"/>
    </location>
</feature>
<dbReference type="PROSITE" id="PS01039">
    <property type="entry name" value="SBP_BACTERIAL_3"/>
    <property type="match status" value="1"/>
</dbReference>
<name>Q1LTE2_BAUCH</name>
<dbReference type="SUPFAM" id="SSF53850">
    <property type="entry name" value="Periplasmic binding protein-like II"/>
    <property type="match status" value="1"/>
</dbReference>
<evidence type="ECO:0000256" key="4">
    <source>
        <dbReference type="RuleBase" id="RU003744"/>
    </source>
</evidence>
<dbReference type="InterPro" id="IPR001320">
    <property type="entry name" value="Iontro_rcpt_C"/>
</dbReference>
<comment type="subcellular location">
    <subcellularLocation>
        <location evidence="1">Cell envelope</location>
    </subcellularLocation>
</comment>
<proteinExistence type="inferred from homology"/>
<dbReference type="PANTHER" id="PTHR35936">
    <property type="entry name" value="MEMBRANE-BOUND LYTIC MUREIN TRANSGLYCOSYLASE F"/>
    <property type="match status" value="1"/>
</dbReference>
<dbReference type="SMART" id="SM00079">
    <property type="entry name" value="PBPe"/>
    <property type="match status" value="1"/>
</dbReference>
<evidence type="ECO:0000256" key="1">
    <source>
        <dbReference type="ARBA" id="ARBA00004196"/>
    </source>
</evidence>
<protein>
    <submittedName>
        <fullName evidence="7">Arginine ABC-transporter, arginine binding protein</fullName>
    </submittedName>
</protein>
<evidence type="ECO:0000259" key="5">
    <source>
        <dbReference type="SMART" id="SM00062"/>
    </source>
</evidence>
<dbReference type="AlphaFoldDB" id="Q1LTE2"/>
<dbReference type="HOGENOM" id="CLU_019602_18_0_6"/>
<dbReference type="InterPro" id="IPR018313">
    <property type="entry name" value="SBP_3_CS"/>
</dbReference>